<protein>
    <submittedName>
        <fullName evidence="5">Activator of Hsp90 ATPase</fullName>
    </submittedName>
</protein>
<dbReference type="InterPro" id="IPR013538">
    <property type="entry name" value="ASHA1/2-like_C"/>
</dbReference>
<feature type="region of interest" description="Disordered" evidence="2">
    <location>
        <begin position="160"/>
        <end position="203"/>
    </location>
</feature>
<feature type="compositionally biased region" description="Polar residues" evidence="2">
    <location>
        <begin position="162"/>
        <end position="183"/>
    </location>
</feature>
<gene>
    <name evidence="5" type="ORF">GGX14DRAFT_631880</name>
</gene>
<proteinExistence type="inferred from homology"/>
<dbReference type="CDD" id="cd08892">
    <property type="entry name" value="SRPBCC_Aha1"/>
    <property type="match status" value="1"/>
</dbReference>
<comment type="similarity">
    <text evidence="1">Belongs to the AHA1 family.</text>
</comment>
<keyword evidence="3" id="KW-1133">Transmembrane helix</keyword>
<dbReference type="PANTHER" id="PTHR13009:SF22">
    <property type="entry name" value="LD43819P"/>
    <property type="match status" value="1"/>
</dbReference>
<dbReference type="EMBL" id="JARJCW010000030">
    <property type="protein sequence ID" value="KAJ7209742.1"/>
    <property type="molecule type" value="Genomic_DNA"/>
</dbReference>
<comment type="caution">
    <text evidence="5">The sequence shown here is derived from an EMBL/GenBank/DDBJ whole genome shotgun (WGS) entry which is preliminary data.</text>
</comment>
<dbReference type="GO" id="GO:0006457">
    <property type="term" value="P:protein folding"/>
    <property type="evidence" value="ECO:0007669"/>
    <property type="project" value="TreeGrafter"/>
</dbReference>
<reference evidence="5" key="1">
    <citation type="submission" date="2023-03" db="EMBL/GenBank/DDBJ databases">
        <title>Massive genome expansion in bonnet fungi (Mycena s.s.) driven by repeated elements and novel gene families across ecological guilds.</title>
        <authorList>
            <consortium name="Lawrence Berkeley National Laboratory"/>
            <person name="Harder C.B."/>
            <person name="Miyauchi S."/>
            <person name="Viragh M."/>
            <person name="Kuo A."/>
            <person name="Thoen E."/>
            <person name="Andreopoulos B."/>
            <person name="Lu D."/>
            <person name="Skrede I."/>
            <person name="Drula E."/>
            <person name="Henrissat B."/>
            <person name="Morin E."/>
            <person name="Kohler A."/>
            <person name="Barry K."/>
            <person name="LaButti K."/>
            <person name="Morin E."/>
            <person name="Salamov A."/>
            <person name="Lipzen A."/>
            <person name="Mereny Z."/>
            <person name="Hegedus B."/>
            <person name="Baldrian P."/>
            <person name="Stursova M."/>
            <person name="Weitz H."/>
            <person name="Taylor A."/>
            <person name="Grigoriev I.V."/>
            <person name="Nagy L.G."/>
            <person name="Martin F."/>
            <person name="Kauserud H."/>
        </authorList>
    </citation>
    <scope>NUCLEOTIDE SEQUENCE</scope>
    <source>
        <strain evidence="5">9144</strain>
    </source>
</reference>
<dbReference type="Pfam" id="PF09229">
    <property type="entry name" value="Aha1_N"/>
    <property type="match status" value="1"/>
</dbReference>
<dbReference type="GO" id="GO:0051087">
    <property type="term" value="F:protein-folding chaperone binding"/>
    <property type="evidence" value="ECO:0007669"/>
    <property type="project" value="InterPro"/>
</dbReference>
<dbReference type="AlphaFoldDB" id="A0AAD6YF13"/>
<keyword evidence="6" id="KW-1185">Reference proteome</keyword>
<evidence type="ECO:0000256" key="1">
    <source>
        <dbReference type="ARBA" id="ARBA00006817"/>
    </source>
</evidence>
<dbReference type="InterPro" id="IPR015310">
    <property type="entry name" value="AHSA1-like_N"/>
</dbReference>
<dbReference type="PANTHER" id="PTHR13009">
    <property type="entry name" value="HEAT SHOCK PROTEIN 90 HSP90 CO-CHAPERONE AHA-1"/>
    <property type="match status" value="1"/>
</dbReference>
<accession>A0AAD6YF13</accession>
<dbReference type="InterPro" id="IPR036338">
    <property type="entry name" value="Aha1"/>
</dbReference>
<dbReference type="Gene3D" id="3.15.10.20">
    <property type="entry name" value="Activator of Hsp90 ATPase Aha1, N-terminal domain"/>
    <property type="match status" value="1"/>
</dbReference>
<keyword evidence="3" id="KW-0812">Transmembrane</keyword>
<name>A0AAD6YF13_9AGAR</name>
<feature type="domain" description="Activator of Hsp90 ATPase AHSA1-like N-terminal" evidence="4">
    <location>
        <begin position="18"/>
        <end position="156"/>
    </location>
</feature>
<sequence length="392" mass="41940">MSVPAPLPPTTANWHWKNKNVTPWGREWFERELTSINITGEGSEVVTISKVTDVDGDIELGQRKSKLITIFDCKVSCAWSGTASDGTEVKGTLIIPEVSHEIVLDGLSDYAYNWTLTTASSPEVESIFTLAKSRLPAALETKFAEFAVAIVDTHGKDLTVSADPSRSGTPAPAASTSNGTGASVPTAAAPAPQPAEKKKKSNINTTSITVEGSFMAAADDLFGLLTDEKRIPMWSRAPVQSAAKADTEYVMFGGGVKGRFISLTPPSGIVQTWALQSPTWPSGHHATLTTTIDQGRDSSTVTFVMDGVPVGMEDEIKRNIEGYYIHGFKSIGYVQLYPSPPPYITTSQTRAPRKTVNRPAGSESYVIALTLAALVLLAAFALPYFTSPSAPK</sequence>
<organism evidence="5 6">
    <name type="scientific">Mycena pura</name>
    <dbReference type="NCBI Taxonomy" id="153505"/>
    <lineage>
        <taxon>Eukaryota</taxon>
        <taxon>Fungi</taxon>
        <taxon>Dikarya</taxon>
        <taxon>Basidiomycota</taxon>
        <taxon>Agaricomycotina</taxon>
        <taxon>Agaricomycetes</taxon>
        <taxon>Agaricomycetidae</taxon>
        <taxon>Agaricales</taxon>
        <taxon>Marasmiineae</taxon>
        <taxon>Mycenaceae</taxon>
        <taxon>Mycena</taxon>
    </lineage>
</organism>
<dbReference type="SUPFAM" id="SSF55961">
    <property type="entry name" value="Bet v1-like"/>
    <property type="match status" value="1"/>
</dbReference>
<evidence type="ECO:0000313" key="5">
    <source>
        <dbReference type="EMBL" id="KAJ7209742.1"/>
    </source>
</evidence>
<dbReference type="GO" id="GO:0005829">
    <property type="term" value="C:cytosol"/>
    <property type="evidence" value="ECO:0007669"/>
    <property type="project" value="TreeGrafter"/>
</dbReference>
<keyword evidence="3" id="KW-0472">Membrane</keyword>
<evidence type="ECO:0000259" key="4">
    <source>
        <dbReference type="SMART" id="SM01000"/>
    </source>
</evidence>
<feature type="transmembrane region" description="Helical" evidence="3">
    <location>
        <begin position="365"/>
        <end position="385"/>
    </location>
</feature>
<dbReference type="SUPFAM" id="SSF103111">
    <property type="entry name" value="Activator of Hsp90 ATPase, Aha1"/>
    <property type="match status" value="1"/>
</dbReference>
<evidence type="ECO:0000313" key="6">
    <source>
        <dbReference type="Proteomes" id="UP001219525"/>
    </source>
</evidence>
<dbReference type="InterPro" id="IPR023393">
    <property type="entry name" value="START-like_dom_sf"/>
</dbReference>
<evidence type="ECO:0000256" key="2">
    <source>
        <dbReference type="SAM" id="MobiDB-lite"/>
    </source>
</evidence>
<dbReference type="Proteomes" id="UP001219525">
    <property type="component" value="Unassembled WGS sequence"/>
</dbReference>
<evidence type="ECO:0000256" key="3">
    <source>
        <dbReference type="SAM" id="Phobius"/>
    </source>
</evidence>
<dbReference type="GO" id="GO:0001671">
    <property type="term" value="F:ATPase activator activity"/>
    <property type="evidence" value="ECO:0007669"/>
    <property type="project" value="InterPro"/>
</dbReference>
<dbReference type="Pfam" id="PF08327">
    <property type="entry name" value="AHSA1"/>
    <property type="match status" value="1"/>
</dbReference>
<dbReference type="SMART" id="SM01000">
    <property type="entry name" value="Aha1_N"/>
    <property type="match status" value="1"/>
</dbReference>
<dbReference type="Gene3D" id="3.30.530.20">
    <property type="match status" value="1"/>
</dbReference>